<accession>A0ABU6CJV4</accession>
<evidence type="ECO:0008006" key="3">
    <source>
        <dbReference type="Google" id="ProtNLM"/>
    </source>
</evidence>
<protein>
    <recommendedName>
        <fullName evidence="3">Biopolymer transporter Tol</fullName>
    </recommendedName>
</protein>
<sequence>MQKKNVETSDDGRYIVVDGRKWRATDPLVPEETAAELRRHLMAARRAVRDALKQEDAEAERRARARVQLAKTALGERGAAWWEQSKAERQQRWEEGLKRLEEG</sequence>
<gene>
    <name evidence="1" type="ORF">OKJ48_32800</name>
</gene>
<evidence type="ECO:0000313" key="2">
    <source>
        <dbReference type="Proteomes" id="UP001352223"/>
    </source>
</evidence>
<comment type="caution">
    <text evidence="1">The sequence shown here is derived from an EMBL/GenBank/DDBJ whole genome shotgun (WGS) entry which is preliminary data.</text>
</comment>
<dbReference type="Proteomes" id="UP001352223">
    <property type="component" value="Unassembled WGS sequence"/>
</dbReference>
<dbReference type="RefSeq" id="WP_324772814.1">
    <property type="nucleotide sequence ID" value="NZ_BAAATS010000005.1"/>
</dbReference>
<proteinExistence type="predicted"/>
<name>A0ABU6CJV4_9ACTN</name>
<reference evidence="1 2" key="1">
    <citation type="submission" date="2022-10" db="EMBL/GenBank/DDBJ databases">
        <authorList>
            <person name="Xie J."/>
            <person name="Shen N."/>
        </authorList>
    </citation>
    <scope>NUCLEOTIDE SEQUENCE [LARGE SCALE GENOMIC DNA]</scope>
    <source>
        <strain evidence="1 2">DSM 41681</strain>
    </source>
</reference>
<dbReference type="EMBL" id="JAOZYB010000320">
    <property type="protein sequence ID" value="MEB3964973.1"/>
    <property type="molecule type" value="Genomic_DNA"/>
</dbReference>
<keyword evidence="2" id="KW-1185">Reference proteome</keyword>
<organism evidence="1 2">
    <name type="scientific">Streptomyces kunmingensis</name>
    <dbReference type="NCBI Taxonomy" id="68225"/>
    <lineage>
        <taxon>Bacteria</taxon>
        <taxon>Bacillati</taxon>
        <taxon>Actinomycetota</taxon>
        <taxon>Actinomycetes</taxon>
        <taxon>Kitasatosporales</taxon>
        <taxon>Streptomycetaceae</taxon>
        <taxon>Streptomyces</taxon>
    </lineage>
</organism>
<evidence type="ECO:0000313" key="1">
    <source>
        <dbReference type="EMBL" id="MEB3964973.1"/>
    </source>
</evidence>